<keyword evidence="1" id="KW-0812">Transmembrane</keyword>
<feature type="transmembrane region" description="Helical" evidence="1">
    <location>
        <begin position="142"/>
        <end position="165"/>
    </location>
</feature>
<protein>
    <submittedName>
        <fullName evidence="2">Uncharacterized protein</fullName>
    </submittedName>
</protein>
<feature type="transmembrane region" description="Helical" evidence="1">
    <location>
        <begin position="117"/>
        <end position="135"/>
    </location>
</feature>
<proteinExistence type="predicted"/>
<evidence type="ECO:0000313" key="3">
    <source>
        <dbReference type="Proteomes" id="UP000247647"/>
    </source>
</evidence>
<keyword evidence="1" id="KW-1133">Transmembrane helix</keyword>
<feature type="transmembrane region" description="Helical" evidence="1">
    <location>
        <begin position="74"/>
        <end position="97"/>
    </location>
</feature>
<sequence>MEPLYAAGCRDYPDYNECALFIKLATFTPAQGILTFTVICGFLNHYVFCSSRLRTIYGPKYLALARDEQRRVGVLHVGIVMKVTAFCLLATPLYFIQLRNHTWLDPGPIPCLTLAEMAAGAIASFAALSLFDLIYSDNIKLVYVLHHLGLPPVALQGLFVLQALFTATKVKTAQRIWAVCQRQAQASLLKHRKCSPTMREKVEAGCSLCK</sequence>
<dbReference type="Proteomes" id="UP000247647">
    <property type="component" value="Unassembled WGS sequence"/>
</dbReference>
<keyword evidence="1" id="KW-0472">Membrane</keyword>
<organism evidence="2 3">
    <name type="scientific">Aspergillus neoniger (strain CBS 115656)</name>
    <dbReference type="NCBI Taxonomy" id="1448310"/>
    <lineage>
        <taxon>Eukaryota</taxon>
        <taxon>Fungi</taxon>
        <taxon>Dikarya</taxon>
        <taxon>Ascomycota</taxon>
        <taxon>Pezizomycotina</taxon>
        <taxon>Eurotiomycetes</taxon>
        <taxon>Eurotiomycetidae</taxon>
        <taxon>Eurotiales</taxon>
        <taxon>Aspergillaceae</taxon>
        <taxon>Aspergillus</taxon>
        <taxon>Aspergillus subgen. Circumdati</taxon>
    </lineage>
</organism>
<dbReference type="OrthoDB" id="4502430at2759"/>
<evidence type="ECO:0000313" key="2">
    <source>
        <dbReference type="EMBL" id="PYH29167.1"/>
    </source>
</evidence>
<gene>
    <name evidence="2" type="ORF">BO87DRAFT_430834</name>
</gene>
<keyword evidence="3" id="KW-1185">Reference proteome</keyword>
<dbReference type="EMBL" id="KZ821497">
    <property type="protein sequence ID" value="PYH29167.1"/>
    <property type="molecule type" value="Genomic_DNA"/>
</dbReference>
<dbReference type="AlphaFoldDB" id="A0A318Y6L1"/>
<reference evidence="2" key="1">
    <citation type="submission" date="2016-12" db="EMBL/GenBank/DDBJ databases">
        <title>The genomes of Aspergillus section Nigri reveals drivers in fungal speciation.</title>
        <authorList>
            <consortium name="DOE Joint Genome Institute"/>
            <person name="Vesth T.C."/>
            <person name="Nybo J."/>
            <person name="Theobald S."/>
            <person name="Brandl J."/>
            <person name="Frisvad J.C."/>
            <person name="Nielsen K.F."/>
            <person name="Lyhne E.K."/>
            <person name="Kogle M.E."/>
            <person name="Kuo A."/>
            <person name="Riley R."/>
            <person name="Clum A."/>
            <person name="Nolan M."/>
            <person name="Lipzen A."/>
            <person name="Salamov A."/>
            <person name="Henrissat B."/>
            <person name="Wiebenga A."/>
            <person name="De Vries R.P."/>
            <person name="Grigoriev I.V."/>
            <person name="Mortensen U.H."/>
            <person name="Andersen M.R."/>
            <person name="Baker S.E."/>
        </authorList>
    </citation>
    <scope>NUCLEOTIDE SEQUENCE [LARGE SCALE GENOMIC DNA]</scope>
    <source>
        <strain evidence="2">CBS 115656</strain>
    </source>
</reference>
<accession>A0A318Y6L1</accession>
<dbReference type="RefSeq" id="XP_025474645.1">
    <property type="nucleotide sequence ID" value="XM_025627565.1"/>
</dbReference>
<dbReference type="GeneID" id="37130021"/>
<feature type="transmembrane region" description="Helical" evidence="1">
    <location>
        <begin position="33"/>
        <end position="53"/>
    </location>
</feature>
<name>A0A318Y6L1_ASPNB</name>
<evidence type="ECO:0000256" key="1">
    <source>
        <dbReference type="SAM" id="Phobius"/>
    </source>
</evidence>